<feature type="compositionally biased region" description="Gly residues" evidence="2">
    <location>
        <begin position="185"/>
        <end position="197"/>
    </location>
</feature>
<feature type="compositionally biased region" description="Low complexity" evidence="2">
    <location>
        <begin position="253"/>
        <end position="266"/>
    </location>
</feature>
<feature type="compositionally biased region" description="Low complexity" evidence="2">
    <location>
        <begin position="101"/>
        <end position="114"/>
    </location>
</feature>
<feature type="compositionally biased region" description="Basic residues" evidence="2">
    <location>
        <begin position="669"/>
        <end position="679"/>
    </location>
</feature>
<evidence type="ECO:0000313" key="3">
    <source>
        <dbReference type="EMBL" id="CAE2255774.1"/>
    </source>
</evidence>
<dbReference type="EMBL" id="HBKQ01034861">
    <property type="protein sequence ID" value="CAE2255774.1"/>
    <property type="molecule type" value="Transcribed_RNA"/>
</dbReference>
<feature type="coiled-coil region" evidence="1">
    <location>
        <begin position="401"/>
        <end position="488"/>
    </location>
</feature>
<proteinExistence type="predicted"/>
<reference evidence="3" key="1">
    <citation type="submission" date="2021-01" db="EMBL/GenBank/DDBJ databases">
        <authorList>
            <person name="Corre E."/>
            <person name="Pelletier E."/>
            <person name="Niang G."/>
            <person name="Scheremetjew M."/>
            <person name="Finn R."/>
            <person name="Kale V."/>
            <person name="Holt S."/>
            <person name="Cochrane G."/>
            <person name="Meng A."/>
            <person name="Brown T."/>
            <person name="Cohen L."/>
        </authorList>
    </citation>
    <scope>NUCLEOTIDE SEQUENCE</scope>
    <source>
        <strain evidence="3">Isolate 1302-5</strain>
    </source>
</reference>
<name>A0A7S4N042_9STRA</name>
<feature type="compositionally biased region" description="Low complexity" evidence="2">
    <location>
        <begin position="64"/>
        <end position="88"/>
    </location>
</feature>
<feature type="region of interest" description="Disordered" evidence="2">
    <location>
        <begin position="540"/>
        <end position="646"/>
    </location>
</feature>
<feature type="compositionally biased region" description="Polar residues" evidence="2">
    <location>
        <begin position="295"/>
        <end position="305"/>
    </location>
</feature>
<keyword evidence="1" id="KW-0175">Coiled coil</keyword>
<evidence type="ECO:0000256" key="1">
    <source>
        <dbReference type="SAM" id="Coils"/>
    </source>
</evidence>
<evidence type="ECO:0000256" key="2">
    <source>
        <dbReference type="SAM" id="MobiDB-lite"/>
    </source>
</evidence>
<sequence>MGANDVDTMTGDGASALPRRPPPPPPPRRKKGNAPGRASDPKREGINPAAAERNGPTMNGSGGPSSAVPSVASTADSAAPSPSAAGGNPPLPVSTPVEGTSSSRGSAAAVSGRSADADNPDSLSAAAELIHSLDRAFSEMSESAAEASREAEDARRAARNAGDVARRYASRNYRPSGASAAAAAGDGGAVAAAGGGRQRLTGGAAAANALAGAPKPAPYDYARPYNRISPRNGEGGTKRGKGGHQPPSGRLFGGSSSPSESQQEQGRVPQSVLPRSKVEIEKEPVLLNDDVRPKTTISNGRTPSKANPFRSSAASPSILPPASAKKRKNVLGTPLPSASGQAGQSPYTKMSPTTRDLLAHSHAEDVLSLSLELERTRQSLNAERNSHGATRVELTESKSKTVRLEEDVQRLLGDLESERERGGREIDASRAELERVRTRVSAAEEDAQLALDLAKGSAESREQVEAWLQRALDEIEALRNHLAIAQEGGEDVQAIRGGTAPSMASVLPVISEEGSNAAATTTAVSTAATVPSSPAPVISAARLHHPHPPPPRHGAASPSRGGVHGHAASGAAVMQQTTTTTTTTQTVTTHHAAGSMSPPPPPPKPHAPKAMISAGRDVLRRAATSSDEGEGKVEGAGADGADDGAKSTALLVPNQYDGGYWRELVQSSARKRDRLRGKLRTGDEKDGGAAAATGAMVPRRLGGAMTAAAVSASTGVKDERDPEKYAVNEGLSKRVSKMLKESGRRLKLGRNWWLSSSASSPKKEEEAETEAENSCSVAGLEGIVRSYCRSVEDRVSRVGEDLKEMRAFCEYLEAKVLASSSTSTVAP</sequence>
<accession>A0A7S4N042</accession>
<organism evidence="3">
    <name type="scientific">Odontella aurita</name>
    <dbReference type="NCBI Taxonomy" id="265563"/>
    <lineage>
        <taxon>Eukaryota</taxon>
        <taxon>Sar</taxon>
        <taxon>Stramenopiles</taxon>
        <taxon>Ochrophyta</taxon>
        <taxon>Bacillariophyta</taxon>
        <taxon>Mediophyceae</taxon>
        <taxon>Biddulphiophycidae</taxon>
        <taxon>Eupodiscales</taxon>
        <taxon>Odontellaceae</taxon>
        <taxon>Odontella</taxon>
    </lineage>
</organism>
<feature type="region of interest" description="Disordered" evidence="2">
    <location>
        <begin position="1"/>
        <end position="123"/>
    </location>
</feature>
<feature type="region of interest" description="Disordered" evidence="2">
    <location>
        <begin position="669"/>
        <end position="690"/>
    </location>
</feature>
<feature type="compositionally biased region" description="Low complexity" evidence="2">
    <location>
        <begin position="553"/>
        <end position="596"/>
    </location>
</feature>
<dbReference type="AlphaFoldDB" id="A0A7S4N042"/>
<gene>
    <name evidence="3" type="ORF">OAUR00152_LOCUS23906</name>
</gene>
<protein>
    <submittedName>
        <fullName evidence="3">Uncharacterized protein</fullName>
    </submittedName>
</protein>
<feature type="region of interest" description="Disordered" evidence="2">
    <location>
        <begin position="137"/>
        <end position="361"/>
    </location>
</feature>
<feature type="compositionally biased region" description="Basic and acidic residues" evidence="2">
    <location>
        <begin position="147"/>
        <end position="156"/>
    </location>
</feature>
<feature type="compositionally biased region" description="Low complexity" evidence="2">
    <location>
        <begin position="202"/>
        <end position="214"/>
    </location>
</feature>
<feature type="compositionally biased region" description="Low complexity" evidence="2">
    <location>
        <begin position="311"/>
        <end position="323"/>
    </location>
</feature>
<feature type="compositionally biased region" description="Polar residues" evidence="2">
    <location>
        <begin position="336"/>
        <end position="354"/>
    </location>
</feature>
<feature type="compositionally biased region" description="Basic and acidic residues" evidence="2">
    <location>
        <begin position="276"/>
        <end position="293"/>
    </location>
</feature>